<protein>
    <recommendedName>
        <fullName evidence="5">DUF4408 domain-containing protein</fullName>
    </recommendedName>
</protein>
<dbReference type="AlphaFoldDB" id="A0A2I0B7N3"/>
<accession>A0A2I0B7N3</accession>
<evidence type="ECO:0000256" key="1">
    <source>
        <dbReference type="SAM" id="MobiDB-lite"/>
    </source>
</evidence>
<feature type="region of interest" description="Disordered" evidence="1">
    <location>
        <begin position="103"/>
        <end position="127"/>
    </location>
</feature>
<evidence type="ECO:0008006" key="5">
    <source>
        <dbReference type="Google" id="ProtNLM"/>
    </source>
</evidence>
<dbReference type="STRING" id="1088818.A0A2I0B7N3"/>
<dbReference type="PANTHER" id="PTHR35762:SF2">
    <property type="entry name" value="TRANSMEMBRANE PROTEIN"/>
    <property type="match status" value="1"/>
</dbReference>
<evidence type="ECO:0000256" key="2">
    <source>
        <dbReference type="SAM" id="Phobius"/>
    </source>
</evidence>
<feature type="transmembrane region" description="Helical" evidence="2">
    <location>
        <begin position="49"/>
        <end position="67"/>
    </location>
</feature>
<gene>
    <name evidence="3" type="ORF">AXF42_Ash004811</name>
</gene>
<dbReference type="EMBL" id="KZ451906">
    <property type="protein sequence ID" value="PKA63802.1"/>
    <property type="molecule type" value="Genomic_DNA"/>
</dbReference>
<keyword evidence="2" id="KW-0472">Membrane</keyword>
<name>A0A2I0B7N3_9ASPA</name>
<reference evidence="3 4" key="1">
    <citation type="journal article" date="2017" name="Nature">
        <title>The Apostasia genome and the evolution of orchids.</title>
        <authorList>
            <person name="Zhang G.Q."/>
            <person name="Liu K.W."/>
            <person name="Li Z."/>
            <person name="Lohaus R."/>
            <person name="Hsiao Y.Y."/>
            <person name="Niu S.C."/>
            <person name="Wang J.Y."/>
            <person name="Lin Y.C."/>
            <person name="Xu Q."/>
            <person name="Chen L.J."/>
            <person name="Yoshida K."/>
            <person name="Fujiwara S."/>
            <person name="Wang Z.W."/>
            <person name="Zhang Y.Q."/>
            <person name="Mitsuda N."/>
            <person name="Wang M."/>
            <person name="Liu G.H."/>
            <person name="Pecoraro L."/>
            <person name="Huang H.X."/>
            <person name="Xiao X.J."/>
            <person name="Lin M."/>
            <person name="Wu X.Y."/>
            <person name="Wu W.L."/>
            <person name="Chen Y.Y."/>
            <person name="Chang S.B."/>
            <person name="Sakamoto S."/>
            <person name="Ohme-Takagi M."/>
            <person name="Yagi M."/>
            <person name="Zeng S.J."/>
            <person name="Shen C.Y."/>
            <person name="Yeh C.M."/>
            <person name="Luo Y.B."/>
            <person name="Tsai W.C."/>
            <person name="Van de Peer Y."/>
            <person name="Liu Z.J."/>
        </authorList>
    </citation>
    <scope>NUCLEOTIDE SEQUENCE [LARGE SCALE GENOMIC DNA]</scope>
    <source>
        <strain evidence="4">cv. Shenzhen</strain>
        <tissue evidence="3">Stem</tissue>
    </source>
</reference>
<feature type="compositionally biased region" description="Acidic residues" evidence="1">
    <location>
        <begin position="115"/>
        <end position="127"/>
    </location>
</feature>
<organism evidence="3 4">
    <name type="scientific">Apostasia shenzhenica</name>
    <dbReference type="NCBI Taxonomy" id="1088818"/>
    <lineage>
        <taxon>Eukaryota</taxon>
        <taxon>Viridiplantae</taxon>
        <taxon>Streptophyta</taxon>
        <taxon>Embryophyta</taxon>
        <taxon>Tracheophyta</taxon>
        <taxon>Spermatophyta</taxon>
        <taxon>Magnoliopsida</taxon>
        <taxon>Liliopsida</taxon>
        <taxon>Asparagales</taxon>
        <taxon>Orchidaceae</taxon>
        <taxon>Apostasioideae</taxon>
        <taxon>Apostasia</taxon>
    </lineage>
</organism>
<dbReference type="Proteomes" id="UP000236161">
    <property type="component" value="Unassembled WGS sequence"/>
</dbReference>
<sequence length="166" mass="19663">MKKYKNQLQQLLPKTVQLLLSLFFLCFFLSSPLWFPSSSSILKKAKSVLLGHKFLFIVCNVIVIFLLRDSKLSKPSLLPDSGEEYISRNRGFQNRQHSVIKDKEFHSEMNNRGEEQEDDEEEEDVEEMEELKKKVEDFIARVNKQHNLEAKTDRLLWLSEEWREIS</sequence>
<keyword evidence="2" id="KW-1133">Transmembrane helix</keyword>
<proteinExistence type="predicted"/>
<dbReference type="PANTHER" id="PTHR35762">
    <property type="entry name" value="TRANSMEMBRANE PROTEIN"/>
    <property type="match status" value="1"/>
</dbReference>
<keyword evidence="4" id="KW-1185">Reference proteome</keyword>
<feature type="compositionally biased region" description="Basic and acidic residues" evidence="1">
    <location>
        <begin position="103"/>
        <end position="114"/>
    </location>
</feature>
<evidence type="ECO:0000313" key="4">
    <source>
        <dbReference type="Proteomes" id="UP000236161"/>
    </source>
</evidence>
<keyword evidence="2" id="KW-0812">Transmembrane</keyword>
<evidence type="ECO:0000313" key="3">
    <source>
        <dbReference type="EMBL" id="PKA63802.1"/>
    </source>
</evidence>